<name>A0A553PF18_TIGCA</name>
<dbReference type="InterPro" id="IPR013604">
    <property type="entry name" value="7TM_chemorcpt"/>
</dbReference>
<evidence type="ECO:0000256" key="4">
    <source>
        <dbReference type="ARBA" id="ARBA00022989"/>
    </source>
</evidence>
<keyword evidence="8" id="KW-1185">Reference proteome</keyword>
<evidence type="ECO:0000256" key="2">
    <source>
        <dbReference type="ARBA" id="ARBA00022475"/>
    </source>
</evidence>
<dbReference type="EMBL" id="VCGU01000004">
    <property type="protein sequence ID" value="TRY76269.1"/>
    <property type="molecule type" value="Genomic_DNA"/>
</dbReference>
<keyword evidence="5 6" id="KW-0472">Membrane</keyword>
<protein>
    <submittedName>
        <fullName evidence="7">Uncharacterized protein</fullName>
    </submittedName>
</protein>
<comment type="subcellular location">
    <subcellularLocation>
        <location evidence="1">Cell membrane</location>
        <topology evidence="1">Multi-pass membrane protein</topology>
    </subcellularLocation>
</comment>
<feature type="transmembrane region" description="Helical" evidence="6">
    <location>
        <begin position="211"/>
        <end position="235"/>
    </location>
</feature>
<dbReference type="Pfam" id="PF08395">
    <property type="entry name" value="7tm_7"/>
    <property type="match status" value="1"/>
</dbReference>
<dbReference type="Proteomes" id="UP000318571">
    <property type="component" value="Chromosome 5"/>
</dbReference>
<dbReference type="GO" id="GO:0050909">
    <property type="term" value="P:sensory perception of taste"/>
    <property type="evidence" value="ECO:0007669"/>
    <property type="project" value="InterPro"/>
</dbReference>
<feature type="transmembrane region" description="Helical" evidence="6">
    <location>
        <begin position="72"/>
        <end position="97"/>
    </location>
</feature>
<feature type="non-terminal residue" evidence="7">
    <location>
        <position position="1"/>
    </location>
</feature>
<sequence length="432" mass="48936">LLSSTTVFVSLTMEEVEAQPDMAEEQISLEKHKVSPLLPLKKFLRISRLAGGFPIKFKDDTLSEFRFEKFAYIYLMSCACLLGFNLMSIGLIAHLKGRPLWRMVDFLRDCGMSTTDGVASIALYLPTMVLTIWFAINYIKAGELTTEFCQKFLALKGIHILEVDFVRIYGRTLRRIQYIYVCVFASTTLISFIYGQIIIPGASLDFATVMFYIIFFIDGLFVYFPLIIAASFAILSQVLGALNLALEQYNQIILDKLYTPPNPANSGDEDDMILLGNQIVDILEFTNTMYGPMLIFEYTECIIFIVIGYFFGISMFTVLEDGLRLVPFLNGLACFLIGVSATLRVYGHNSGGQKLCRQTTKARRNLQKYVSHKFWTLSAESANNYELQVKYLSKPAPIRPMDIFDLNWSSALSLNGLMLTYIIVLLQFKLGE</sequence>
<feature type="transmembrane region" description="Helical" evidence="6">
    <location>
        <begin position="408"/>
        <end position="428"/>
    </location>
</feature>
<reference evidence="7 8" key="1">
    <citation type="journal article" date="2018" name="Nat. Ecol. Evol.">
        <title>Genomic signatures of mitonuclear coevolution across populations of Tigriopus californicus.</title>
        <authorList>
            <person name="Barreto F.S."/>
            <person name="Watson E.T."/>
            <person name="Lima T.G."/>
            <person name="Willett C.S."/>
            <person name="Edmands S."/>
            <person name="Li W."/>
            <person name="Burton R.S."/>
        </authorList>
    </citation>
    <scope>NUCLEOTIDE SEQUENCE [LARGE SCALE GENOMIC DNA]</scope>
    <source>
        <strain evidence="7 8">San Diego</strain>
    </source>
</reference>
<accession>A0A553PF18</accession>
<feature type="transmembrane region" description="Helical" evidence="6">
    <location>
        <begin position="301"/>
        <end position="319"/>
    </location>
</feature>
<feature type="transmembrane region" description="Helical" evidence="6">
    <location>
        <begin position="325"/>
        <end position="347"/>
    </location>
</feature>
<keyword evidence="4 6" id="KW-1133">Transmembrane helix</keyword>
<gene>
    <name evidence="7" type="ORF">TCAL_12006</name>
</gene>
<organism evidence="7 8">
    <name type="scientific">Tigriopus californicus</name>
    <name type="common">Marine copepod</name>
    <dbReference type="NCBI Taxonomy" id="6832"/>
    <lineage>
        <taxon>Eukaryota</taxon>
        <taxon>Metazoa</taxon>
        <taxon>Ecdysozoa</taxon>
        <taxon>Arthropoda</taxon>
        <taxon>Crustacea</taxon>
        <taxon>Multicrustacea</taxon>
        <taxon>Hexanauplia</taxon>
        <taxon>Copepoda</taxon>
        <taxon>Harpacticoida</taxon>
        <taxon>Harpacticidae</taxon>
        <taxon>Tigriopus</taxon>
    </lineage>
</organism>
<evidence type="ECO:0000313" key="7">
    <source>
        <dbReference type="EMBL" id="TRY76269.1"/>
    </source>
</evidence>
<evidence type="ECO:0000313" key="8">
    <source>
        <dbReference type="Proteomes" id="UP000318571"/>
    </source>
</evidence>
<keyword evidence="3 6" id="KW-0812">Transmembrane</keyword>
<feature type="transmembrane region" description="Helical" evidence="6">
    <location>
        <begin position="117"/>
        <end position="136"/>
    </location>
</feature>
<keyword evidence="2" id="KW-1003">Cell membrane</keyword>
<dbReference type="AlphaFoldDB" id="A0A553PF18"/>
<dbReference type="GO" id="GO:0005886">
    <property type="term" value="C:plasma membrane"/>
    <property type="evidence" value="ECO:0007669"/>
    <property type="project" value="UniProtKB-SubCell"/>
</dbReference>
<comment type="caution">
    <text evidence="7">The sequence shown here is derived from an EMBL/GenBank/DDBJ whole genome shotgun (WGS) entry which is preliminary data.</text>
</comment>
<feature type="transmembrane region" description="Helical" evidence="6">
    <location>
        <begin position="178"/>
        <end position="199"/>
    </location>
</feature>
<evidence type="ECO:0000256" key="6">
    <source>
        <dbReference type="SAM" id="Phobius"/>
    </source>
</evidence>
<evidence type="ECO:0000256" key="3">
    <source>
        <dbReference type="ARBA" id="ARBA00022692"/>
    </source>
</evidence>
<evidence type="ECO:0000256" key="5">
    <source>
        <dbReference type="ARBA" id="ARBA00023136"/>
    </source>
</evidence>
<evidence type="ECO:0000256" key="1">
    <source>
        <dbReference type="ARBA" id="ARBA00004651"/>
    </source>
</evidence>
<proteinExistence type="predicted"/>